<sequence length="114" mass="12810">MCDLRTIGVSAGHECALDSTHVHRDQRFAKFHGYERNTRTTRTLNNARVATSHSSTPVIFIKPWSYKMSVGSSIEKFRTGLYVVFLTNSSLCYDSITLRGEIRATAMVSCSTTR</sequence>
<reference evidence="2" key="3">
    <citation type="submission" date="2020-12" db="UniProtKB">
        <authorList>
            <consortium name="EnsemblPlants"/>
        </authorList>
    </citation>
    <scope>IDENTIFICATION</scope>
</reference>
<proteinExistence type="predicted"/>
<evidence type="ECO:0000313" key="2">
    <source>
        <dbReference type="EnsemblPlants" id="PAC:32920222.CDS.1"/>
    </source>
</evidence>
<accession>A0A2K1KNX3</accession>
<dbReference type="Proteomes" id="UP000006727">
    <property type="component" value="Chromosome 4"/>
</dbReference>
<organism evidence="1">
    <name type="scientific">Physcomitrium patens</name>
    <name type="common">Spreading-leaved earth moss</name>
    <name type="synonym">Physcomitrella patens</name>
    <dbReference type="NCBI Taxonomy" id="3218"/>
    <lineage>
        <taxon>Eukaryota</taxon>
        <taxon>Viridiplantae</taxon>
        <taxon>Streptophyta</taxon>
        <taxon>Embryophyta</taxon>
        <taxon>Bryophyta</taxon>
        <taxon>Bryophytina</taxon>
        <taxon>Bryopsida</taxon>
        <taxon>Funariidae</taxon>
        <taxon>Funariales</taxon>
        <taxon>Funariaceae</taxon>
        <taxon>Physcomitrium</taxon>
    </lineage>
</organism>
<protein>
    <submittedName>
        <fullName evidence="1 2">Uncharacterized protein</fullName>
    </submittedName>
</protein>
<reference evidence="1 3" key="2">
    <citation type="journal article" date="2018" name="Plant J.">
        <title>The Physcomitrella patens chromosome-scale assembly reveals moss genome structure and evolution.</title>
        <authorList>
            <person name="Lang D."/>
            <person name="Ullrich K.K."/>
            <person name="Murat F."/>
            <person name="Fuchs J."/>
            <person name="Jenkins J."/>
            <person name="Haas F.B."/>
            <person name="Piednoel M."/>
            <person name="Gundlach H."/>
            <person name="Van Bel M."/>
            <person name="Meyberg R."/>
            <person name="Vives C."/>
            <person name="Morata J."/>
            <person name="Symeonidi A."/>
            <person name="Hiss M."/>
            <person name="Muchero W."/>
            <person name="Kamisugi Y."/>
            <person name="Saleh O."/>
            <person name="Blanc G."/>
            <person name="Decker E.L."/>
            <person name="van Gessel N."/>
            <person name="Grimwood J."/>
            <person name="Hayes R.D."/>
            <person name="Graham S.W."/>
            <person name="Gunter L.E."/>
            <person name="McDaniel S.F."/>
            <person name="Hoernstein S.N.W."/>
            <person name="Larsson A."/>
            <person name="Li F.W."/>
            <person name="Perroud P.F."/>
            <person name="Phillips J."/>
            <person name="Ranjan P."/>
            <person name="Rokshar D.S."/>
            <person name="Rothfels C.J."/>
            <person name="Schneider L."/>
            <person name="Shu S."/>
            <person name="Stevenson D.W."/>
            <person name="Thummler F."/>
            <person name="Tillich M."/>
            <person name="Villarreal Aguilar J.C."/>
            <person name="Widiez T."/>
            <person name="Wong G.K."/>
            <person name="Wymore A."/>
            <person name="Zhang Y."/>
            <person name="Zimmer A.D."/>
            <person name="Quatrano R.S."/>
            <person name="Mayer K.F.X."/>
            <person name="Goodstein D."/>
            <person name="Casacuberta J.M."/>
            <person name="Vandepoele K."/>
            <person name="Reski R."/>
            <person name="Cuming A.C."/>
            <person name="Tuskan G.A."/>
            <person name="Maumus F."/>
            <person name="Salse J."/>
            <person name="Schmutz J."/>
            <person name="Rensing S.A."/>
        </authorList>
    </citation>
    <scope>NUCLEOTIDE SEQUENCE [LARGE SCALE GENOMIC DNA]</scope>
    <source>
        <strain evidence="2 3">cv. Gransden 2004</strain>
    </source>
</reference>
<evidence type="ECO:0000313" key="3">
    <source>
        <dbReference type="Proteomes" id="UP000006727"/>
    </source>
</evidence>
<keyword evidence="3" id="KW-1185">Reference proteome</keyword>
<gene>
    <name evidence="1" type="ORF">PHYPA_006381</name>
</gene>
<reference evidence="1 3" key="1">
    <citation type="journal article" date="2008" name="Science">
        <title>The Physcomitrella genome reveals evolutionary insights into the conquest of land by plants.</title>
        <authorList>
            <person name="Rensing S."/>
            <person name="Lang D."/>
            <person name="Zimmer A."/>
            <person name="Terry A."/>
            <person name="Salamov A."/>
            <person name="Shapiro H."/>
            <person name="Nishiyama T."/>
            <person name="Perroud P.-F."/>
            <person name="Lindquist E."/>
            <person name="Kamisugi Y."/>
            <person name="Tanahashi T."/>
            <person name="Sakakibara K."/>
            <person name="Fujita T."/>
            <person name="Oishi K."/>
            <person name="Shin-I T."/>
            <person name="Kuroki Y."/>
            <person name="Toyoda A."/>
            <person name="Suzuki Y."/>
            <person name="Hashimoto A."/>
            <person name="Yamaguchi K."/>
            <person name="Sugano A."/>
            <person name="Kohara Y."/>
            <person name="Fujiyama A."/>
            <person name="Anterola A."/>
            <person name="Aoki S."/>
            <person name="Ashton N."/>
            <person name="Barbazuk W.B."/>
            <person name="Barker E."/>
            <person name="Bennetzen J."/>
            <person name="Bezanilla M."/>
            <person name="Blankenship R."/>
            <person name="Cho S.H."/>
            <person name="Dutcher S."/>
            <person name="Estelle M."/>
            <person name="Fawcett J.A."/>
            <person name="Gundlach H."/>
            <person name="Hanada K."/>
            <person name="Heyl A."/>
            <person name="Hicks K.A."/>
            <person name="Hugh J."/>
            <person name="Lohr M."/>
            <person name="Mayer K."/>
            <person name="Melkozernov A."/>
            <person name="Murata T."/>
            <person name="Nelson D."/>
            <person name="Pils B."/>
            <person name="Prigge M."/>
            <person name="Reiss B."/>
            <person name="Renner T."/>
            <person name="Rombauts S."/>
            <person name="Rushton P."/>
            <person name="Sanderfoot A."/>
            <person name="Schween G."/>
            <person name="Shiu S.-H."/>
            <person name="Stueber K."/>
            <person name="Theodoulou F.L."/>
            <person name="Tu H."/>
            <person name="Van de Peer Y."/>
            <person name="Verrier P.J."/>
            <person name="Waters E."/>
            <person name="Wood A."/>
            <person name="Yang L."/>
            <person name="Cove D."/>
            <person name="Cuming A."/>
            <person name="Hasebe M."/>
            <person name="Lucas S."/>
            <person name="Mishler D.B."/>
            <person name="Reski R."/>
            <person name="Grigoriev I."/>
            <person name="Quatrano R.S."/>
            <person name="Boore J.L."/>
        </authorList>
    </citation>
    <scope>NUCLEOTIDE SEQUENCE [LARGE SCALE GENOMIC DNA]</scope>
    <source>
        <strain evidence="2 3">cv. Gransden 2004</strain>
    </source>
</reference>
<evidence type="ECO:0000313" key="1">
    <source>
        <dbReference type="EMBL" id="PNR55484.1"/>
    </source>
</evidence>
<dbReference type="EnsemblPlants" id="Pp3c4_17772V3.1">
    <property type="protein sequence ID" value="PAC:32920222.CDS.1"/>
    <property type="gene ID" value="Pp3c4_17772"/>
</dbReference>
<dbReference type="EMBL" id="ABEU02000004">
    <property type="protein sequence ID" value="PNR55484.1"/>
    <property type="molecule type" value="Genomic_DNA"/>
</dbReference>
<dbReference type="AlphaFoldDB" id="A0A2K1KNX3"/>
<dbReference type="InParanoid" id="A0A2K1KNX3"/>
<name>A0A2K1KNX3_PHYPA</name>
<dbReference type="Gramene" id="Pp3c4_17772V3.1">
    <property type="protein sequence ID" value="PAC:32920222.CDS.1"/>
    <property type="gene ID" value="Pp3c4_17772"/>
</dbReference>